<dbReference type="Proteomes" id="UP001596337">
    <property type="component" value="Unassembled WGS sequence"/>
</dbReference>
<proteinExistence type="inferred from homology"/>
<sequence length="496" mass="52079">MDGRNVPLLATKVALSLVSLLVISLTGYSWAAVEGFLDGVVSVDVLSEGAGGDRPADGSRDILLVGMDSRTDAKGNPLPRDLLRKLNAGNPDGVLNTDTLILLHIPNDGSKAVAISMPRDSYVEIPGYGQHKINSAYGRGKATKTQELREAGVTDPTELEMRSNEAGAETLIKTVETLTGRTIDNYASVNLLGFYEITEAIGGVEVCLNNAVNDSLSGANFPAGQQTVSGIEALQFVRQRHGLPRGDIDRVVRQQVFMAGLARKVISAGTLANPRKFADLKAAIEKSVVLNEGWNIVDFADQMSDLTGGQIQFHTIPFGDIGLDTPDGSAVEVDPWRVQQFIADLTNDNGQKQQTTEDKAANARTTVTVLNAAGVTDMAGNVSDRLTQAGFTEGQVGNAAPRDTTLVRHAPGETEAAHRVATALEGPARIEEDPTQAAGTVTVLLGADFPPPGQGAATAGGGAQAGTQNGTRPKSRQQDPRPADDAITADGVTCVN</sequence>
<dbReference type="Gene3D" id="3.30.70.2390">
    <property type="match status" value="1"/>
</dbReference>
<gene>
    <name evidence="5" type="ORF">ACFQGD_25000</name>
</gene>
<accession>A0ABW2C6E9</accession>
<dbReference type="PANTHER" id="PTHR33392">
    <property type="entry name" value="POLYISOPRENYL-TEICHOIC ACID--PEPTIDOGLYCAN TEICHOIC ACID TRANSFERASE TAGU"/>
    <property type="match status" value="1"/>
</dbReference>
<protein>
    <submittedName>
        <fullName evidence="5">LCP family protein</fullName>
    </submittedName>
</protein>
<evidence type="ECO:0000313" key="6">
    <source>
        <dbReference type="Proteomes" id="UP001596337"/>
    </source>
</evidence>
<dbReference type="Pfam" id="PF13399">
    <property type="entry name" value="LytR_C"/>
    <property type="match status" value="1"/>
</dbReference>
<evidence type="ECO:0000256" key="2">
    <source>
        <dbReference type="SAM" id="MobiDB-lite"/>
    </source>
</evidence>
<name>A0ABW2C6E9_9PSEU</name>
<evidence type="ECO:0000259" key="4">
    <source>
        <dbReference type="Pfam" id="PF13399"/>
    </source>
</evidence>
<dbReference type="NCBIfam" id="TIGR00350">
    <property type="entry name" value="lytR_cpsA_psr"/>
    <property type="match status" value="1"/>
</dbReference>
<evidence type="ECO:0000259" key="3">
    <source>
        <dbReference type="Pfam" id="PF03816"/>
    </source>
</evidence>
<dbReference type="Pfam" id="PF03816">
    <property type="entry name" value="LytR_cpsA_psr"/>
    <property type="match status" value="1"/>
</dbReference>
<feature type="region of interest" description="Disordered" evidence="2">
    <location>
        <begin position="445"/>
        <end position="496"/>
    </location>
</feature>
<organism evidence="5 6">
    <name type="scientific">Haloechinothrix salitolerans</name>
    <dbReference type="NCBI Taxonomy" id="926830"/>
    <lineage>
        <taxon>Bacteria</taxon>
        <taxon>Bacillati</taxon>
        <taxon>Actinomycetota</taxon>
        <taxon>Actinomycetes</taxon>
        <taxon>Pseudonocardiales</taxon>
        <taxon>Pseudonocardiaceae</taxon>
        <taxon>Haloechinothrix</taxon>
    </lineage>
</organism>
<dbReference type="RefSeq" id="WP_345395200.1">
    <property type="nucleotide sequence ID" value="NZ_BAABLA010000023.1"/>
</dbReference>
<evidence type="ECO:0000313" key="5">
    <source>
        <dbReference type="EMBL" id="MFC6870399.1"/>
    </source>
</evidence>
<evidence type="ECO:0000256" key="1">
    <source>
        <dbReference type="ARBA" id="ARBA00006068"/>
    </source>
</evidence>
<keyword evidence="6" id="KW-1185">Reference proteome</keyword>
<comment type="caution">
    <text evidence="5">The sequence shown here is derived from an EMBL/GenBank/DDBJ whole genome shotgun (WGS) entry which is preliminary data.</text>
</comment>
<dbReference type="InterPro" id="IPR027381">
    <property type="entry name" value="LytR/CpsA/Psr_C"/>
</dbReference>
<comment type="similarity">
    <text evidence="1">Belongs to the LytR/CpsA/Psr (LCP) family.</text>
</comment>
<dbReference type="InterPro" id="IPR050922">
    <property type="entry name" value="LytR/CpsA/Psr_CW_biosynth"/>
</dbReference>
<dbReference type="Gene3D" id="3.40.630.190">
    <property type="entry name" value="LCP protein"/>
    <property type="match status" value="1"/>
</dbReference>
<dbReference type="EMBL" id="JBHSXX010000001">
    <property type="protein sequence ID" value="MFC6870399.1"/>
    <property type="molecule type" value="Genomic_DNA"/>
</dbReference>
<feature type="domain" description="LytR/CpsA/Psr regulator C-terminal" evidence="4">
    <location>
        <begin position="365"/>
        <end position="449"/>
    </location>
</feature>
<dbReference type="InterPro" id="IPR004474">
    <property type="entry name" value="LytR_CpsA_psr"/>
</dbReference>
<feature type="domain" description="Cell envelope-related transcriptional attenuator" evidence="3">
    <location>
        <begin position="96"/>
        <end position="266"/>
    </location>
</feature>
<dbReference type="PANTHER" id="PTHR33392:SF6">
    <property type="entry name" value="POLYISOPRENYL-TEICHOIC ACID--PEPTIDOGLYCAN TEICHOIC ACID TRANSFERASE TAGU"/>
    <property type="match status" value="1"/>
</dbReference>
<reference evidence="6" key="1">
    <citation type="journal article" date="2019" name="Int. J. Syst. Evol. Microbiol.">
        <title>The Global Catalogue of Microorganisms (GCM) 10K type strain sequencing project: providing services to taxonomists for standard genome sequencing and annotation.</title>
        <authorList>
            <consortium name="The Broad Institute Genomics Platform"/>
            <consortium name="The Broad Institute Genome Sequencing Center for Infectious Disease"/>
            <person name="Wu L."/>
            <person name="Ma J."/>
        </authorList>
    </citation>
    <scope>NUCLEOTIDE SEQUENCE [LARGE SCALE GENOMIC DNA]</scope>
    <source>
        <strain evidence="6">KCTC 32255</strain>
    </source>
</reference>